<evidence type="ECO:0000256" key="2">
    <source>
        <dbReference type="PROSITE-ProRule" id="PRU00335"/>
    </source>
</evidence>
<dbReference type="Proteomes" id="UP000199597">
    <property type="component" value="Chromosome I"/>
</dbReference>
<dbReference type="RefSeq" id="WP_092012411.1">
    <property type="nucleotide sequence ID" value="NZ_LT629766.1"/>
</dbReference>
<dbReference type="GO" id="GO:0003700">
    <property type="term" value="F:DNA-binding transcription factor activity"/>
    <property type="evidence" value="ECO:0007669"/>
    <property type="project" value="TreeGrafter"/>
</dbReference>
<dbReference type="PRINTS" id="PR00455">
    <property type="entry name" value="HTHTETR"/>
</dbReference>
<name>A0A1H1S6D0_9MICO</name>
<dbReference type="PANTHER" id="PTHR30055">
    <property type="entry name" value="HTH-TYPE TRANSCRIPTIONAL REGULATOR RUTR"/>
    <property type="match status" value="1"/>
</dbReference>
<sequence>MARKISSYHQRIAADNSSAIVDAAAELLFEHGYDRTSLTRVADIVGVSKATLFKPFPARADLFEAAVLGAGRRETLELPEPVSADPVDGLVLLGQAHSDLLVRPPISALIRTIIAESRRFPELRDKTFDFGTYPILAALRGYLEELKGSGVIGDYDLDLSAPVAPS</sequence>
<accession>A0A1H1S6D0</accession>
<dbReference type="AlphaFoldDB" id="A0A1H1S6D0"/>
<evidence type="ECO:0000313" key="4">
    <source>
        <dbReference type="EMBL" id="SDS43557.1"/>
    </source>
</evidence>
<protein>
    <submittedName>
        <fullName evidence="4">Regulatory protein, tetR family</fullName>
    </submittedName>
</protein>
<dbReference type="EMBL" id="LT629766">
    <property type="protein sequence ID" value="SDS43557.1"/>
    <property type="molecule type" value="Genomic_DNA"/>
</dbReference>
<dbReference type="PANTHER" id="PTHR30055:SF146">
    <property type="entry name" value="HTH-TYPE TRANSCRIPTIONAL DUAL REGULATOR CECR"/>
    <property type="match status" value="1"/>
</dbReference>
<organism evidence="4 5">
    <name type="scientific">Brevibacterium siliguriense</name>
    <dbReference type="NCBI Taxonomy" id="1136497"/>
    <lineage>
        <taxon>Bacteria</taxon>
        <taxon>Bacillati</taxon>
        <taxon>Actinomycetota</taxon>
        <taxon>Actinomycetes</taxon>
        <taxon>Micrococcales</taxon>
        <taxon>Brevibacteriaceae</taxon>
        <taxon>Brevibacterium</taxon>
    </lineage>
</organism>
<reference evidence="5" key="1">
    <citation type="submission" date="2016-10" db="EMBL/GenBank/DDBJ databases">
        <authorList>
            <person name="Varghese N."/>
            <person name="Submissions S."/>
        </authorList>
    </citation>
    <scope>NUCLEOTIDE SEQUENCE [LARGE SCALE GENOMIC DNA]</scope>
    <source>
        <strain evidence="5">DSM 23676</strain>
    </source>
</reference>
<gene>
    <name evidence="4" type="ORF">SAMN04489752_1711</name>
</gene>
<dbReference type="Pfam" id="PF00440">
    <property type="entry name" value="TetR_N"/>
    <property type="match status" value="1"/>
</dbReference>
<proteinExistence type="predicted"/>
<dbReference type="OrthoDB" id="4542210at2"/>
<dbReference type="InterPro" id="IPR039536">
    <property type="entry name" value="TetR_C_Proteobacteria"/>
</dbReference>
<dbReference type="STRING" id="1136497.SAMN04489752_1711"/>
<evidence type="ECO:0000256" key="1">
    <source>
        <dbReference type="ARBA" id="ARBA00023125"/>
    </source>
</evidence>
<dbReference type="InterPro" id="IPR050109">
    <property type="entry name" value="HTH-type_TetR-like_transc_reg"/>
</dbReference>
<feature type="DNA-binding region" description="H-T-H motif" evidence="2">
    <location>
        <begin position="37"/>
        <end position="56"/>
    </location>
</feature>
<dbReference type="SUPFAM" id="SSF48498">
    <property type="entry name" value="Tetracyclin repressor-like, C-terminal domain"/>
    <property type="match status" value="1"/>
</dbReference>
<dbReference type="GO" id="GO:0000976">
    <property type="term" value="F:transcription cis-regulatory region binding"/>
    <property type="evidence" value="ECO:0007669"/>
    <property type="project" value="TreeGrafter"/>
</dbReference>
<dbReference type="PROSITE" id="PS50977">
    <property type="entry name" value="HTH_TETR_2"/>
    <property type="match status" value="1"/>
</dbReference>
<dbReference type="Gene3D" id="1.10.357.10">
    <property type="entry name" value="Tetracycline Repressor, domain 2"/>
    <property type="match status" value="1"/>
</dbReference>
<evidence type="ECO:0000313" key="5">
    <source>
        <dbReference type="Proteomes" id="UP000199597"/>
    </source>
</evidence>
<dbReference type="InterPro" id="IPR001647">
    <property type="entry name" value="HTH_TetR"/>
</dbReference>
<dbReference type="InterPro" id="IPR009057">
    <property type="entry name" value="Homeodomain-like_sf"/>
</dbReference>
<dbReference type="Pfam" id="PF14246">
    <property type="entry name" value="TetR_C_7"/>
    <property type="match status" value="1"/>
</dbReference>
<dbReference type="SUPFAM" id="SSF46689">
    <property type="entry name" value="Homeodomain-like"/>
    <property type="match status" value="1"/>
</dbReference>
<dbReference type="InterPro" id="IPR036271">
    <property type="entry name" value="Tet_transcr_reg_TetR-rel_C_sf"/>
</dbReference>
<feature type="domain" description="HTH tetR-type" evidence="3">
    <location>
        <begin position="14"/>
        <end position="74"/>
    </location>
</feature>
<keyword evidence="5" id="KW-1185">Reference proteome</keyword>
<evidence type="ECO:0000259" key="3">
    <source>
        <dbReference type="PROSITE" id="PS50977"/>
    </source>
</evidence>
<keyword evidence="1 2" id="KW-0238">DNA-binding</keyword>